<accession>A0ABW2NJN3</accession>
<gene>
    <name evidence="2" type="ORF">ACFQQH_15015</name>
</gene>
<protein>
    <submittedName>
        <fullName evidence="2">Uncharacterized protein</fullName>
    </submittedName>
</protein>
<sequence>MKKAKAFVLNVLVITVMILPGMASIGLADHDVISPLDKGERGEQFL</sequence>
<keyword evidence="1" id="KW-1133">Transmembrane helix</keyword>
<organism evidence="2 3">
    <name type="scientific">Bhargavaea changchunensis</name>
    <dbReference type="NCBI Taxonomy" id="2134037"/>
    <lineage>
        <taxon>Bacteria</taxon>
        <taxon>Bacillati</taxon>
        <taxon>Bacillota</taxon>
        <taxon>Bacilli</taxon>
        <taxon>Bacillales</taxon>
        <taxon>Caryophanaceae</taxon>
        <taxon>Bhargavaea</taxon>
    </lineage>
</organism>
<feature type="transmembrane region" description="Helical" evidence="1">
    <location>
        <begin position="7"/>
        <end position="28"/>
    </location>
</feature>
<keyword evidence="3" id="KW-1185">Reference proteome</keyword>
<evidence type="ECO:0000256" key="1">
    <source>
        <dbReference type="SAM" id="Phobius"/>
    </source>
</evidence>
<evidence type="ECO:0000313" key="3">
    <source>
        <dbReference type="Proteomes" id="UP001596483"/>
    </source>
</evidence>
<comment type="caution">
    <text evidence="2">The sequence shown here is derived from an EMBL/GenBank/DDBJ whole genome shotgun (WGS) entry which is preliminary data.</text>
</comment>
<keyword evidence="1" id="KW-0812">Transmembrane</keyword>
<dbReference type="EMBL" id="JBHTCT010000037">
    <property type="protein sequence ID" value="MFC7366437.1"/>
    <property type="molecule type" value="Genomic_DNA"/>
</dbReference>
<dbReference type="RefSeq" id="WP_157294732.1">
    <property type="nucleotide sequence ID" value="NZ_JBHTCT010000037.1"/>
</dbReference>
<name>A0ABW2NJN3_9BACL</name>
<evidence type="ECO:0000313" key="2">
    <source>
        <dbReference type="EMBL" id="MFC7366437.1"/>
    </source>
</evidence>
<keyword evidence="1" id="KW-0472">Membrane</keyword>
<proteinExistence type="predicted"/>
<dbReference type="Proteomes" id="UP001596483">
    <property type="component" value="Unassembled WGS sequence"/>
</dbReference>
<reference evidence="3" key="1">
    <citation type="journal article" date="2019" name="Int. J. Syst. Evol. Microbiol.">
        <title>The Global Catalogue of Microorganisms (GCM) 10K type strain sequencing project: providing services to taxonomists for standard genome sequencing and annotation.</title>
        <authorList>
            <consortium name="The Broad Institute Genomics Platform"/>
            <consortium name="The Broad Institute Genome Sequencing Center for Infectious Disease"/>
            <person name="Wu L."/>
            <person name="Ma J."/>
        </authorList>
    </citation>
    <scope>NUCLEOTIDE SEQUENCE [LARGE SCALE GENOMIC DNA]</scope>
    <source>
        <strain evidence="3">JCM 4738</strain>
    </source>
</reference>